<feature type="compositionally biased region" description="Low complexity" evidence="1">
    <location>
        <begin position="144"/>
        <end position="158"/>
    </location>
</feature>
<name>A0ABQ8J602_DERPT</name>
<sequence>MGIISNQNDGILLILYDKLSYSLVILKLKENYYANSKLEWTKSLLVDSNLNSLYEINENITEHENEQQQQELTKSFQQIFGPHTFTFGFVNDNRIYLFSNQDEKLISFASDFIKNTNFSYKKYPFNIQSYQDFFHCNKHNDPTTTTTTTAQQQHSSTTNDKHPTTITAESQNPMINNNNITRKSNHSITTTTTVPSIDEEQSTFPNYKLNLIDGQMMNNELDILITSNVVKQLMTVINWIDDKHHHLADNNNERPILSMAISINEFGSIRIYCLKSFDQYKYIIGDYNQEIDFDQLKAFFAINDQQKIRGTISNENQGILSSFYGKNLSFSLDILKLNENYYGNTNFEWTKSLAVDSSKTFIYEINDYPSKTERKTLTKSFQQIFGPHQFTYGFVTDNKIYLFSNQDEKLISFSSEFTRNRNDSNQKYPFKLQSFKDFFHCNQPLDPVIIDKNKQTTTTTVKQQSPTTTIISTMKTAAAVTKSSNIITTNKSNDSIITTTTTDEASIDEEHSTSFPIIIIILPHNVTTEQPKPKPKPISCGIEYLKETIGLSITNKHLYQFLLINDTIEVIKYEYRKLSKNNYKLNMIDGQMMVNGLKDLIPENMVEELMIVIHWNDGGRYHHSADDDNNNEPQPIINFAMSINKNEKIRIFCLKSYDQSKYYVGEYIQEIDSNKVEKYFGTHDQPQIRCTISNENEGIISSHYSKSSYSLSMIKLKDNSYSDNDPELKYKTFLIDSSLEFIYQLNENPNDEQKQELTKSFNEIFGQHRFTYGFVDENQIYLFSNQDEKLISFSMNAMETHSQKYPFKLQSYQDFFHCNKPVDPIKIDDKQHKEHNKTDVHNEPDEEHDDHNHR</sequence>
<feature type="region of interest" description="Disordered" evidence="1">
    <location>
        <begin position="144"/>
        <end position="182"/>
    </location>
</feature>
<evidence type="ECO:0000256" key="1">
    <source>
        <dbReference type="SAM" id="MobiDB-lite"/>
    </source>
</evidence>
<comment type="caution">
    <text evidence="2">The sequence shown here is derived from an EMBL/GenBank/DDBJ whole genome shotgun (WGS) entry which is preliminary data.</text>
</comment>
<evidence type="ECO:0000313" key="2">
    <source>
        <dbReference type="EMBL" id="KAH9417954.1"/>
    </source>
</evidence>
<dbReference type="EMBL" id="NJHN03000068">
    <property type="protein sequence ID" value="KAH9417954.1"/>
    <property type="molecule type" value="Genomic_DNA"/>
</dbReference>
<gene>
    <name evidence="2" type="ORF">DERP_014418</name>
</gene>
<organism evidence="2 3">
    <name type="scientific">Dermatophagoides pteronyssinus</name>
    <name type="common">European house dust mite</name>
    <dbReference type="NCBI Taxonomy" id="6956"/>
    <lineage>
        <taxon>Eukaryota</taxon>
        <taxon>Metazoa</taxon>
        <taxon>Ecdysozoa</taxon>
        <taxon>Arthropoda</taxon>
        <taxon>Chelicerata</taxon>
        <taxon>Arachnida</taxon>
        <taxon>Acari</taxon>
        <taxon>Acariformes</taxon>
        <taxon>Sarcoptiformes</taxon>
        <taxon>Astigmata</taxon>
        <taxon>Psoroptidia</taxon>
        <taxon>Analgoidea</taxon>
        <taxon>Pyroglyphidae</taxon>
        <taxon>Dermatophagoidinae</taxon>
        <taxon>Dermatophagoides</taxon>
    </lineage>
</organism>
<reference evidence="2 3" key="2">
    <citation type="journal article" date="2022" name="Mol. Biol. Evol.">
        <title>Comparative Genomics Reveals Insights into the Divergent Evolution of Astigmatic Mites and Household Pest Adaptations.</title>
        <authorList>
            <person name="Xiong Q."/>
            <person name="Wan A.T."/>
            <person name="Liu X."/>
            <person name="Fung C.S."/>
            <person name="Xiao X."/>
            <person name="Malainual N."/>
            <person name="Hou J."/>
            <person name="Wang L."/>
            <person name="Wang M."/>
            <person name="Yang K.Y."/>
            <person name="Cui Y."/>
            <person name="Leung E.L."/>
            <person name="Nong W."/>
            <person name="Shin S.K."/>
            <person name="Au S.W."/>
            <person name="Jeong K.Y."/>
            <person name="Chew F.T."/>
            <person name="Hui J.H."/>
            <person name="Leung T.F."/>
            <person name="Tungtrongchitr A."/>
            <person name="Zhong N."/>
            <person name="Liu Z."/>
            <person name="Tsui S.K."/>
        </authorList>
    </citation>
    <scope>NUCLEOTIDE SEQUENCE [LARGE SCALE GENOMIC DNA]</scope>
    <source>
        <strain evidence="2">Derp</strain>
    </source>
</reference>
<keyword evidence="3" id="KW-1185">Reference proteome</keyword>
<evidence type="ECO:0000313" key="3">
    <source>
        <dbReference type="Proteomes" id="UP000887458"/>
    </source>
</evidence>
<feature type="region of interest" description="Disordered" evidence="1">
    <location>
        <begin position="826"/>
        <end position="854"/>
    </location>
</feature>
<dbReference type="Proteomes" id="UP000887458">
    <property type="component" value="Unassembled WGS sequence"/>
</dbReference>
<accession>A0ABQ8J602</accession>
<feature type="compositionally biased region" description="Polar residues" evidence="1">
    <location>
        <begin position="164"/>
        <end position="182"/>
    </location>
</feature>
<proteinExistence type="predicted"/>
<reference evidence="2 3" key="1">
    <citation type="journal article" date="2018" name="J. Allergy Clin. Immunol.">
        <title>High-quality assembly of Dermatophagoides pteronyssinus genome and transcriptome reveals a wide range of novel allergens.</title>
        <authorList>
            <person name="Liu X.Y."/>
            <person name="Yang K.Y."/>
            <person name="Wang M.Q."/>
            <person name="Kwok J.S."/>
            <person name="Zeng X."/>
            <person name="Yang Z."/>
            <person name="Xiao X.J."/>
            <person name="Lau C.P."/>
            <person name="Li Y."/>
            <person name="Huang Z.M."/>
            <person name="Ba J.G."/>
            <person name="Yim A.K."/>
            <person name="Ouyang C.Y."/>
            <person name="Ngai S.M."/>
            <person name="Chan T.F."/>
            <person name="Leung E.L."/>
            <person name="Liu L."/>
            <person name="Liu Z.G."/>
            <person name="Tsui S.K."/>
        </authorList>
    </citation>
    <scope>NUCLEOTIDE SEQUENCE [LARGE SCALE GENOMIC DNA]</scope>
    <source>
        <strain evidence="2">Derp</strain>
    </source>
</reference>
<protein>
    <submittedName>
        <fullName evidence="2">Uncharacterized protein</fullName>
    </submittedName>
</protein>